<feature type="compositionally biased region" description="Low complexity" evidence="2">
    <location>
        <begin position="228"/>
        <end position="237"/>
    </location>
</feature>
<dbReference type="SUPFAM" id="SSF52833">
    <property type="entry name" value="Thioredoxin-like"/>
    <property type="match status" value="1"/>
</dbReference>
<name>A0A0F7SP41_PHARH</name>
<dbReference type="GO" id="GO:0006457">
    <property type="term" value="P:protein folding"/>
    <property type="evidence" value="ECO:0007669"/>
    <property type="project" value="TreeGrafter"/>
</dbReference>
<dbReference type="PANTHER" id="PTHR45809:SF3">
    <property type="entry name" value="VIRAL IAP-ASSOCIATED FACTOR HOMOLOG"/>
    <property type="match status" value="1"/>
</dbReference>
<evidence type="ECO:0000313" key="4">
    <source>
        <dbReference type="EMBL" id="CED82494.1"/>
    </source>
</evidence>
<feature type="region of interest" description="Disordered" evidence="2">
    <location>
        <begin position="223"/>
        <end position="294"/>
    </location>
</feature>
<evidence type="ECO:0000256" key="2">
    <source>
        <dbReference type="SAM" id="MobiDB-lite"/>
    </source>
</evidence>
<reference evidence="4" key="1">
    <citation type="submission" date="2014-08" db="EMBL/GenBank/DDBJ databases">
        <authorList>
            <person name="Sharma Rahul"/>
            <person name="Thines Marco"/>
        </authorList>
    </citation>
    <scope>NUCLEOTIDE SEQUENCE</scope>
</reference>
<dbReference type="InterPro" id="IPR024253">
    <property type="entry name" value="Phosducin_thioredoxin-like_dom"/>
</dbReference>
<feature type="compositionally biased region" description="Acidic residues" evidence="2">
    <location>
        <begin position="241"/>
        <end position="252"/>
    </location>
</feature>
<feature type="domain" description="Phosducin" evidence="3">
    <location>
        <begin position="60"/>
        <end position="196"/>
    </location>
</feature>
<dbReference type="GO" id="GO:0005737">
    <property type="term" value="C:cytoplasm"/>
    <property type="evidence" value="ECO:0007669"/>
    <property type="project" value="TreeGrafter"/>
</dbReference>
<dbReference type="InterPro" id="IPR036249">
    <property type="entry name" value="Thioredoxin-like_sf"/>
</dbReference>
<dbReference type="InterPro" id="IPR051498">
    <property type="entry name" value="Phosducin-like_chap/apop_reg"/>
</dbReference>
<dbReference type="PANTHER" id="PTHR45809">
    <property type="entry name" value="VIRAL IAP-ASSOCIATED FACTOR HOMOLOG"/>
    <property type="match status" value="1"/>
</dbReference>
<feature type="compositionally biased region" description="Acidic residues" evidence="2">
    <location>
        <begin position="113"/>
        <end position="122"/>
    </location>
</feature>
<evidence type="ECO:0000256" key="1">
    <source>
        <dbReference type="ARBA" id="ARBA00009686"/>
    </source>
</evidence>
<dbReference type="EMBL" id="LN483124">
    <property type="protein sequence ID" value="CED82494.1"/>
    <property type="molecule type" value="Genomic_DNA"/>
</dbReference>
<dbReference type="Gene3D" id="3.40.30.10">
    <property type="entry name" value="Glutaredoxin"/>
    <property type="match status" value="1"/>
</dbReference>
<sequence>MVNLNEDSEFRDALIAQGIIDGPAPDPPSPSEFMPTDAELLHTTLSLANPATLQTMAEETPDSDEERLFESYRRKRLGEMRKEEKKARYGRVYPIGRESWSKEVTEGSKVDEEFGDDEDDEGEGKGVGTGVVCLLYKDGEPVCERLSKVLQNLAPRYPRTKFISIIGNKCIENYPDRLLPTLIVYRKGEVTGQIVGGEGILGKGNERDIQNLLISMHGILSTHIPSEANSSNPPRSSARSDEDEDEEDEDEGFGSSRAASSKIRNGGGIGTGTKRVPKGGSRKATVESDDEFDL</sequence>
<evidence type="ECO:0000259" key="3">
    <source>
        <dbReference type="Pfam" id="PF02114"/>
    </source>
</evidence>
<dbReference type="Pfam" id="PF02114">
    <property type="entry name" value="Phosducin"/>
    <property type="match status" value="1"/>
</dbReference>
<comment type="similarity">
    <text evidence="1">Belongs to the phosducin family.</text>
</comment>
<protein>
    <submittedName>
        <fullName evidence="4">Conserved phosducin-like protein</fullName>
    </submittedName>
</protein>
<feature type="region of interest" description="Disordered" evidence="2">
    <location>
        <begin position="104"/>
        <end position="123"/>
    </location>
</feature>
<accession>A0A0F7SP41</accession>
<proteinExistence type="inferred from homology"/>
<organism evidence="4">
    <name type="scientific">Phaffia rhodozyma</name>
    <name type="common">Yeast</name>
    <name type="synonym">Xanthophyllomyces dendrorhous</name>
    <dbReference type="NCBI Taxonomy" id="264483"/>
    <lineage>
        <taxon>Eukaryota</taxon>
        <taxon>Fungi</taxon>
        <taxon>Dikarya</taxon>
        <taxon>Basidiomycota</taxon>
        <taxon>Agaricomycotina</taxon>
        <taxon>Tremellomycetes</taxon>
        <taxon>Cystofilobasidiales</taxon>
        <taxon>Mrakiaceae</taxon>
        <taxon>Phaffia</taxon>
    </lineage>
</organism>
<dbReference type="AlphaFoldDB" id="A0A0F7SP41"/>